<sequence length="352" mass="39862">MRDMSLGDYAAERLWRLRKLTGHHGADDIRLFRELMGPVAGRPLTRPPAWKSDVTDDHTPVEFSLAFRRDHSPQLRALIEPLPDRPDLPSNFEAARQAIEDVAHTLGYSLETFEQVTDLFSTSLPQGRFALWCGLVMHPSRPPDLKVYFNPQVQGRHRAPELVRKALDRLGLHQAAESLIRPAEPQEDLLYFSIDVGQWENPRTKIYSAHRRLPAQEIIPPEQREPLAAFCDRVCGPGPYARRPLLLCRSFSAAGTRHTMHAPIRDYVPDDAVARERTHDVMRRLGLDRETFDHALGAVADRPLTSDSGLLSYLSLALDEDTPRLTTYVTIEAYSADRTPEAMPWSHTGSRS</sequence>
<dbReference type="PANTHER" id="PTHR40627">
    <property type="entry name" value="INDOLE PRENYLTRANSFERASE TDIB-RELATED"/>
    <property type="match status" value="1"/>
</dbReference>
<dbReference type="GO" id="GO:0009820">
    <property type="term" value="P:alkaloid metabolic process"/>
    <property type="evidence" value="ECO:0007669"/>
    <property type="project" value="InterPro"/>
</dbReference>
<dbReference type="GO" id="GO:0016765">
    <property type="term" value="F:transferase activity, transferring alkyl or aryl (other than methyl) groups"/>
    <property type="evidence" value="ECO:0007669"/>
    <property type="project" value="InterPro"/>
</dbReference>
<dbReference type="AlphaFoldDB" id="A0A1H6ES24"/>
<reference evidence="2 3" key="1">
    <citation type="submission" date="2016-10" db="EMBL/GenBank/DDBJ databases">
        <authorList>
            <person name="de Groot N.N."/>
        </authorList>
    </citation>
    <scope>NUCLEOTIDE SEQUENCE [LARGE SCALE GENOMIC DNA]</scope>
    <source>
        <strain evidence="2 3">CGMCC 4.7037</strain>
    </source>
</reference>
<keyword evidence="3" id="KW-1185">Reference proteome</keyword>
<dbReference type="EMBL" id="FNVT01000014">
    <property type="protein sequence ID" value="SEG99745.1"/>
    <property type="molecule type" value="Genomic_DNA"/>
</dbReference>
<evidence type="ECO:0000256" key="1">
    <source>
        <dbReference type="ARBA" id="ARBA00022679"/>
    </source>
</evidence>
<evidence type="ECO:0000313" key="3">
    <source>
        <dbReference type="Proteomes" id="UP000236732"/>
    </source>
</evidence>
<dbReference type="PANTHER" id="PTHR40627:SF4">
    <property type="entry name" value="PRENYLTRANSFERASE ASQH1-RELATED"/>
    <property type="match status" value="1"/>
</dbReference>
<dbReference type="SFLD" id="SFLDG01162">
    <property type="entry name" value="I"/>
    <property type="match status" value="1"/>
</dbReference>
<accession>A0A1H6ES24</accession>
<dbReference type="SFLD" id="SFLDS00036">
    <property type="entry name" value="Aromatic_Prenyltransferase"/>
    <property type="match status" value="1"/>
</dbReference>
<dbReference type="InterPro" id="IPR017795">
    <property type="entry name" value="ABBA_NscD-like"/>
</dbReference>
<dbReference type="Pfam" id="PF11991">
    <property type="entry name" value="Trp_DMAT"/>
    <property type="match status" value="1"/>
</dbReference>
<keyword evidence="1 2" id="KW-0808">Transferase</keyword>
<dbReference type="InterPro" id="IPR033964">
    <property type="entry name" value="ABBA"/>
</dbReference>
<dbReference type="Proteomes" id="UP000236732">
    <property type="component" value="Unassembled WGS sequence"/>
</dbReference>
<name>A0A1H6ES24_9ACTN</name>
<protein>
    <submittedName>
        <fullName evidence="2">Aromatic prenyltransferase, DMATS type</fullName>
    </submittedName>
</protein>
<organism evidence="2 3">
    <name type="scientific">Nonomuraea solani</name>
    <dbReference type="NCBI Taxonomy" id="1144553"/>
    <lineage>
        <taxon>Bacteria</taxon>
        <taxon>Bacillati</taxon>
        <taxon>Actinomycetota</taxon>
        <taxon>Actinomycetes</taxon>
        <taxon>Streptosporangiales</taxon>
        <taxon>Streptosporangiaceae</taxon>
        <taxon>Nonomuraea</taxon>
    </lineage>
</organism>
<proteinExistence type="predicted"/>
<evidence type="ECO:0000313" key="2">
    <source>
        <dbReference type="EMBL" id="SEG99745.1"/>
    </source>
</evidence>
<gene>
    <name evidence="2" type="ORF">SAMN05444920_11421</name>
</gene>